<evidence type="ECO:0000313" key="1">
    <source>
        <dbReference type="EMBL" id="QVR48637.1"/>
    </source>
</evidence>
<dbReference type="Proteomes" id="UP000682369">
    <property type="component" value="Segment"/>
</dbReference>
<evidence type="ECO:0000313" key="2">
    <source>
        <dbReference type="Proteomes" id="UP000682369"/>
    </source>
</evidence>
<accession>A0A8E6PLZ0</accession>
<organism evidence="1 2">
    <name type="scientific">Stenotrophomonas phage BUCT609</name>
    <dbReference type="NCBI Taxonomy" id="2834250"/>
    <lineage>
        <taxon>Viruses</taxon>
        <taxon>Duplodnaviria</taxon>
        <taxon>Heunggongvirae</taxon>
        <taxon>Uroviricota</taxon>
        <taxon>Caudoviricetes</taxon>
        <taxon>Autographivirales</taxon>
        <taxon>Autonotataviridae</taxon>
        <taxon>Gujervirinae</taxon>
        <taxon>Maltophvirus</taxon>
        <taxon>Maltophvirus BUCT609</taxon>
    </lineage>
</organism>
<dbReference type="Pfam" id="PF11123">
    <property type="entry name" value="DNA_Packaging_2"/>
    <property type="match status" value="1"/>
</dbReference>
<reference evidence="1" key="1">
    <citation type="submission" date="2021-04" db="EMBL/GenBank/DDBJ databases">
        <authorList>
            <person name="Han K."/>
            <person name="Tian F."/>
            <person name="Li F."/>
            <person name="Tong Y."/>
        </authorList>
    </citation>
    <scope>NUCLEOTIDE SEQUENCE</scope>
</reference>
<sequence>MAANSATEGSLGSLHNVLAEVLINALRNPDQCTAAVMNAARGFLKDNDITCRIEDGSKLGELEDELNRQGPGSAPVEDKTLQDALDDVIDMERYRGRAG</sequence>
<dbReference type="InterPro" id="IPR024345">
    <property type="entry name" value="DNA_matur_Phage_T7-like"/>
</dbReference>
<name>A0A8E6PLZ0_9CAUD</name>
<keyword evidence="2" id="KW-1185">Reference proteome</keyword>
<dbReference type="EMBL" id="MW960043">
    <property type="protein sequence ID" value="QVR48637.1"/>
    <property type="molecule type" value="Genomic_DNA"/>
</dbReference>
<proteinExistence type="predicted"/>
<protein>
    <submittedName>
        <fullName evidence="1">Terminase small subunit</fullName>
    </submittedName>
</protein>